<evidence type="ECO:0000256" key="7">
    <source>
        <dbReference type="ARBA" id="ARBA00022490"/>
    </source>
</evidence>
<dbReference type="InterPro" id="IPR013964">
    <property type="entry name" value="DASH_Ask1"/>
</dbReference>
<feature type="region of interest" description="Disordered" evidence="16">
    <location>
        <begin position="141"/>
        <end position="171"/>
    </location>
</feature>
<evidence type="ECO:0000256" key="10">
    <source>
        <dbReference type="ARBA" id="ARBA00022776"/>
    </source>
</evidence>
<keyword evidence="9" id="KW-0493">Microtubule</keyword>
<keyword evidence="7" id="KW-0963">Cytoplasm</keyword>
<evidence type="ECO:0000256" key="13">
    <source>
        <dbReference type="ARBA" id="ARBA00023242"/>
    </source>
</evidence>
<comment type="caution">
    <text evidence="17">The sequence shown here is derived from an EMBL/GenBank/DDBJ whole genome shotgun (WGS) entry which is preliminary data.</text>
</comment>
<evidence type="ECO:0000256" key="8">
    <source>
        <dbReference type="ARBA" id="ARBA00022618"/>
    </source>
</evidence>
<evidence type="ECO:0000256" key="16">
    <source>
        <dbReference type="SAM" id="MobiDB-lite"/>
    </source>
</evidence>
<gene>
    <name evidence="17" type="ORF">MFLAVUS_008916</name>
</gene>
<protein>
    <recommendedName>
        <fullName evidence="5">DASH complex subunit ASK1</fullName>
    </recommendedName>
</protein>
<evidence type="ECO:0000256" key="12">
    <source>
        <dbReference type="ARBA" id="ARBA00023212"/>
    </source>
</evidence>
<feature type="compositionally biased region" description="Basic and acidic residues" evidence="16">
    <location>
        <begin position="319"/>
        <end position="329"/>
    </location>
</feature>
<reference evidence="17 18" key="1">
    <citation type="submission" date="2024-04" db="EMBL/GenBank/DDBJ databases">
        <title>genome sequences of Mucor flavus KT1a and Helicostylum pulchrum KT1b strains isolated from the surface of a dry-aged beef.</title>
        <authorList>
            <person name="Toyotome T."/>
            <person name="Hosono M."/>
            <person name="Torimaru M."/>
            <person name="Fukuda K."/>
            <person name="Mikami N."/>
        </authorList>
    </citation>
    <scope>NUCLEOTIDE SEQUENCE [LARGE SCALE GENOMIC DNA]</scope>
    <source>
        <strain evidence="17 18">KT1a</strain>
    </source>
</reference>
<evidence type="ECO:0000313" key="17">
    <source>
        <dbReference type="EMBL" id="GAA5815408.1"/>
    </source>
</evidence>
<comment type="similarity">
    <text evidence="4">Belongs to the DASH complex ASK1 family.</text>
</comment>
<evidence type="ECO:0000256" key="6">
    <source>
        <dbReference type="ARBA" id="ARBA00022454"/>
    </source>
</evidence>
<evidence type="ECO:0000256" key="1">
    <source>
        <dbReference type="ARBA" id="ARBA00004123"/>
    </source>
</evidence>
<keyword evidence="6" id="KW-0158">Chromosome</keyword>
<feature type="compositionally biased region" description="Polar residues" evidence="16">
    <location>
        <begin position="228"/>
        <end position="246"/>
    </location>
</feature>
<keyword evidence="18" id="KW-1185">Reference proteome</keyword>
<dbReference type="Pfam" id="PF08655">
    <property type="entry name" value="DASH_Ask1"/>
    <property type="match status" value="1"/>
</dbReference>
<feature type="compositionally biased region" description="Polar residues" evidence="16">
    <location>
        <begin position="419"/>
        <end position="435"/>
    </location>
</feature>
<evidence type="ECO:0000256" key="5">
    <source>
        <dbReference type="ARBA" id="ARBA00014520"/>
    </source>
</evidence>
<evidence type="ECO:0000313" key="18">
    <source>
        <dbReference type="Proteomes" id="UP001473302"/>
    </source>
</evidence>
<comment type="subcellular location">
    <subcellularLocation>
        <location evidence="3">Chromosome</location>
        <location evidence="3">Centromere</location>
        <location evidence="3">Kinetochore</location>
    </subcellularLocation>
    <subcellularLocation>
        <location evidence="2">Cytoplasm</location>
        <location evidence="2">Cytoskeleton</location>
        <location evidence="2">Spindle</location>
    </subcellularLocation>
    <subcellularLocation>
        <location evidence="1">Nucleus</location>
    </subcellularLocation>
</comment>
<feature type="region of interest" description="Disordered" evidence="16">
    <location>
        <begin position="211"/>
        <end position="275"/>
    </location>
</feature>
<keyword evidence="11" id="KW-0995">Kinetochore</keyword>
<keyword evidence="8" id="KW-0132">Cell division</keyword>
<organism evidence="17 18">
    <name type="scientific">Mucor flavus</name>
    <dbReference type="NCBI Taxonomy" id="439312"/>
    <lineage>
        <taxon>Eukaryota</taxon>
        <taxon>Fungi</taxon>
        <taxon>Fungi incertae sedis</taxon>
        <taxon>Mucoromycota</taxon>
        <taxon>Mucoromycotina</taxon>
        <taxon>Mucoromycetes</taxon>
        <taxon>Mucorales</taxon>
        <taxon>Mucorineae</taxon>
        <taxon>Mucoraceae</taxon>
        <taxon>Mucor</taxon>
    </lineage>
</organism>
<keyword evidence="14" id="KW-0131">Cell cycle</keyword>
<proteinExistence type="inferred from homology"/>
<evidence type="ECO:0000256" key="4">
    <source>
        <dbReference type="ARBA" id="ARBA00010731"/>
    </source>
</evidence>
<keyword evidence="10" id="KW-0498">Mitosis</keyword>
<feature type="compositionally biased region" description="Polar residues" evidence="16">
    <location>
        <begin position="155"/>
        <end position="166"/>
    </location>
</feature>
<feature type="region of interest" description="Disordered" evidence="16">
    <location>
        <begin position="301"/>
        <end position="454"/>
    </location>
</feature>
<evidence type="ECO:0000256" key="11">
    <source>
        <dbReference type="ARBA" id="ARBA00022838"/>
    </source>
</evidence>
<evidence type="ECO:0000256" key="2">
    <source>
        <dbReference type="ARBA" id="ARBA00004186"/>
    </source>
</evidence>
<accession>A0ABP9Z8G5</accession>
<dbReference type="Proteomes" id="UP001473302">
    <property type="component" value="Unassembled WGS sequence"/>
</dbReference>
<feature type="compositionally biased region" description="Low complexity" evidence="16">
    <location>
        <begin position="250"/>
        <end position="259"/>
    </location>
</feature>
<name>A0ABP9Z8G5_9FUNG</name>
<keyword evidence="13" id="KW-0539">Nucleus</keyword>
<evidence type="ECO:0000256" key="15">
    <source>
        <dbReference type="ARBA" id="ARBA00023328"/>
    </source>
</evidence>
<keyword evidence="12" id="KW-0206">Cytoskeleton</keyword>
<evidence type="ECO:0000256" key="3">
    <source>
        <dbReference type="ARBA" id="ARBA00004629"/>
    </source>
</evidence>
<evidence type="ECO:0000256" key="9">
    <source>
        <dbReference type="ARBA" id="ARBA00022701"/>
    </source>
</evidence>
<dbReference type="PANTHER" id="PTHR28200">
    <property type="entry name" value="DASH COMPLEX SUBUNIT ASK1"/>
    <property type="match status" value="1"/>
</dbReference>
<evidence type="ECO:0000256" key="14">
    <source>
        <dbReference type="ARBA" id="ARBA00023306"/>
    </source>
</evidence>
<keyword evidence="15" id="KW-0137">Centromere</keyword>
<sequence>MANHLNMSEEDADAEIERMQQQLTLALQHIDENFAACNQNASKLSAEIDRYGEASQDMRNNSQKWLYFLQTMINERIPPMSDDETEASTNRPTLDDNNTKDSFPYQHHRDMNNMGMTSTFGGRLRQSLRKTFASPTTLDTTISGLPGFRPIDMRSPSTLSNTSSVNGGPMRPALSPPRTYPFGIPESQLQGTPIREQAIMLTENLLRSVGFHSSDSESDGVPLPPNTPSRSVPGSQQSRTQSKSIDTTMEEAATQTTAKAEGKTSGSNKAWEVSNMDTDDTESRAHFIKFLAQRNKLQDLPSTSVFKQPHLPVTTNKRFRAEDKDEERASLSTRLRSAEPSSPRFRAAEPSPRFRPEKEPSPQFGIEEEPSPLLFRPEGTSSPQFRSDIMPSPMHHRPQRQEEDEVAAYEFSDGLAPDNNETNNPYAHSFHSGSLTDRSSETTTTKSKDEHTSTTAQIPAQFNLHYFPEQFRTPPGSIKLTKVYNEFNKRPGTLLNVQDIITALDDPTYKEEYVSLLINLLARKKFIKKVGNREAWVIRR</sequence>
<feature type="region of interest" description="Disordered" evidence="16">
    <location>
        <begin position="78"/>
        <end position="112"/>
    </location>
</feature>
<dbReference type="PANTHER" id="PTHR28200:SF1">
    <property type="entry name" value="DASH COMPLEX SUBUNIT ASK1"/>
    <property type="match status" value="1"/>
</dbReference>
<dbReference type="EMBL" id="BAABUK010000026">
    <property type="protein sequence ID" value="GAA5815408.1"/>
    <property type="molecule type" value="Genomic_DNA"/>
</dbReference>